<reference evidence="5 6" key="1">
    <citation type="journal article" date="2009" name="Genome Res.">
        <title>Comparative genomics of protoploid Saccharomycetaceae.</title>
        <authorList>
            <consortium name="The Genolevures Consortium"/>
            <person name="Souciet J.-L."/>
            <person name="Dujon B."/>
            <person name="Gaillardin C."/>
            <person name="Johnston M."/>
            <person name="Baret P.V."/>
            <person name="Cliften P."/>
            <person name="Sherman D.J."/>
            <person name="Weissenbach J."/>
            <person name="Westhof E."/>
            <person name="Wincker P."/>
            <person name="Jubin C."/>
            <person name="Poulain J."/>
            <person name="Barbe V."/>
            <person name="Segurens B."/>
            <person name="Artiguenave F."/>
            <person name="Anthouard V."/>
            <person name="Vacherie B."/>
            <person name="Val M.-E."/>
            <person name="Fulton R.S."/>
            <person name="Minx P."/>
            <person name="Wilson R."/>
            <person name="Durrens P."/>
            <person name="Jean G."/>
            <person name="Marck C."/>
            <person name="Martin T."/>
            <person name="Nikolski M."/>
            <person name="Rolland T."/>
            <person name="Seret M.-L."/>
            <person name="Casaregola S."/>
            <person name="Despons L."/>
            <person name="Fairhead C."/>
            <person name="Fischer G."/>
            <person name="Lafontaine I."/>
            <person name="Leh V."/>
            <person name="Lemaire M."/>
            <person name="de Montigny J."/>
            <person name="Neuveglise C."/>
            <person name="Thierry A."/>
            <person name="Blanc-Lenfle I."/>
            <person name="Bleykasten C."/>
            <person name="Diffels J."/>
            <person name="Fritsch E."/>
            <person name="Frangeul L."/>
            <person name="Goeffon A."/>
            <person name="Jauniaux N."/>
            <person name="Kachouri-Lafond R."/>
            <person name="Payen C."/>
            <person name="Potier S."/>
            <person name="Pribylova L."/>
            <person name="Ozanne C."/>
            <person name="Richard G.-F."/>
            <person name="Sacerdot C."/>
            <person name="Straub M.-L."/>
            <person name="Talla E."/>
        </authorList>
    </citation>
    <scope>NUCLEOTIDE SEQUENCE [LARGE SCALE GENOMIC DNA]</scope>
    <source>
        <strain evidence="6">ATCC 56472 / CBS 6340 / NRRL Y-8284</strain>
    </source>
</reference>
<dbReference type="AlphaFoldDB" id="C5DCT1"/>
<evidence type="ECO:0000256" key="2">
    <source>
        <dbReference type="ARBA" id="ARBA00023242"/>
    </source>
</evidence>
<evidence type="ECO:0000313" key="5">
    <source>
        <dbReference type="EMBL" id="CAR21592.1"/>
    </source>
</evidence>
<name>C5DCT1_LACTC</name>
<dbReference type="FunCoup" id="C5DCT1">
    <property type="interactions" value="55"/>
</dbReference>
<evidence type="ECO:0000256" key="3">
    <source>
        <dbReference type="SAM" id="MobiDB-lite"/>
    </source>
</evidence>
<proteinExistence type="predicted"/>
<feature type="compositionally biased region" description="Basic and acidic residues" evidence="3">
    <location>
        <begin position="160"/>
        <end position="180"/>
    </location>
</feature>
<dbReference type="RefSeq" id="XP_002552030.1">
    <property type="nucleotide sequence ID" value="XM_002551984.1"/>
</dbReference>
<feature type="region of interest" description="Disordered" evidence="3">
    <location>
        <begin position="1"/>
        <end position="37"/>
    </location>
</feature>
<organism evidence="5 6">
    <name type="scientific">Lachancea thermotolerans (strain ATCC 56472 / CBS 6340 / NRRL Y-8284)</name>
    <name type="common">Yeast</name>
    <name type="synonym">Kluyveromyces thermotolerans</name>
    <dbReference type="NCBI Taxonomy" id="559295"/>
    <lineage>
        <taxon>Eukaryota</taxon>
        <taxon>Fungi</taxon>
        <taxon>Dikarya</taxon>
        <taxon>Ascomycota</taxon>
        <taxon>Saccharomycotina</taxon>
        <taxon>Saccharomycetes</taxon>
        <taxon>Saccharomycetales</taxon>
        <taxon>Saccharomycetaceae</taxon>
        <taxon>Lachancea</taxon>
    </lineage>
</organism>
<keyword evidence="6" id="KW-1185">Reference proteome</keyword>
<dbReference type="eggNOG" id="ENOG502S517">
    <property type="taxonomic scope" value="Eukaryota"/>
</dbReference>
<protein>
    <submittedName>
        <fullName evidence="5">KLTH0B05588p</fullName>
    </submittedName>
</protein>
<dbReference type="Pfam" id="PF10187">
    <property type="entry name" value="FAM192A_Fyv6_N"/>
    <property type="match status" value="1"/>
</dbReference>
<dbReference type="KEGG" id="lth:KLTH0B05588g"/>
<evidence type="ECO:0000259" key="4">
    <source>
        <dbReference type="Pfam" id="PF10187"/>
    </source>
</evidence>
<dbReference type="InterPro" id="IPR019331">
    <property type="entry name" value="FAM192A/Fyv6_N"/>
</dbReference>
<feature type="compositionally biased region" description="Polar residues" evidence="3">
    <location>
        <begin position="1"/>
        <end position="13"/>
    </location>
</feature>
<dbReference type="EMBL" id="CU928166">
    <property type="protein sequence ID" value="CAR21592.1"/>
    <property type="molecule type" value="Genomic_DNA"/>
</dbReference>
<accession>C5DCT1</accession>
<dbReference type="OMA" id="HEVPENR"/>
<feature type="compositionally biased region" description="Basic and acidic residues" evidence="3">
    <location>
        <begin position="14"/>
        <end position="37"/>
    </location>
</feature>
<dbReference type="GeneID" id="8290869"/>
<dbReference type="InParanoid" id="C5DCT1"/>
<dbReference type="Proteomes" id="UP000002036">
    <property type="component" value="Chromosome B"/>
</dbReference>
<sequence length="180" mass="21018">MSTRQENDLQSSRFVKEGNADIELQRQRERQESAKLDTDFRTKERLTLQDQLRLNAITKQEEFSSLVKDRNSFNRLSKQDVEFYESLQRRAQLENQSLEEFLEKNTREYDKKKAQVLAHESGRPESVPTRVQVPAKITKKRSMPSKNGIKGVIKKKKSKSNHEVPENRDHSKVETSKGSN</sequence>
<dbReference type="HOGENOM" id="CLU_128329_0_0_1"/>
<gene>
    <name evidence="5" type="ordered locus">KLTH0B05588g</name>
</gene>
<comment type="subcellular location">
    <subcellularLocation>
        <location evidence="1">Nucleus</location>
    </subcellularLocation>
</comment>
<evidence type="ECO:0000256" key="1">
    <source>
        <dbReference type="ARBA" id="ARBA00004123"/>
    </source>
</evidence>
<dbReference type="OrthoDB" id="4036151at2759"/>
<feature type="region of interest" description="Disordered" evidence="3">
    <location>
        <begin position="112"/>
        <end position="180"/>
    </location>
</feature>
<keyword evidence="2" id="KW-0539">Nucleus</keyword>
<feature type="domain" description="FAM192A/Fyv6 N-terminal" evidence="4">
    <location>
        <begin position="21"/>
        <end position="109"/>
    </location>
</feature>
<dbReference type="GO" id="GO:0005634">
    <property type="term" value="C:nucleus"/>
    <property type="evidence" value="ECO:0007669"/>
    <property type="project" value="UniProtKB-SubCell"/>
</dbReference>
<evidence type="ECO:0000313" key="6">
    <source>
        <dbReference type="Proteomes" id="UP000002036"/>
    </source>
</evidence>